<dbReference type="PANTHER" id="PTHR43827">
    <property type="entry name" value="2,5-DIKETO-D-GLUCONIC ACID REDUCTASE"/>
    <property type="match status" value="1"/>
</dbReference>
<dbReference type="InterPro" id="IPR018170">
    <property type="entry name" value="Aldo/ket_reductase_CS"/>
</dbReference>
<dbReference type="AlphaFoldDB" id="A0A4V2JEZ5"/>
<keyword evidence="3" id="KW-0560">Oxidoreductase</keyword>
<reference evidence="9" key="1">
    <citation type="submission" date="2019-02" db="EMBL/GenBank/DDBJ databases">
        <title>Glaciihabitans arcticus sp. nov., a psychrotolerant bacterium isolated from polar soil.</title>
        <authorList>
            <person name="Dahal R.H."/>
        </authorList>
    </citation>
    <scope>NUCLEOTIDE SEQUENCE [LARGE SCALE GENOMIC DNA]</scope>
    <source>
        <strain evidence="9">RP-3-7</strain>
    </source>
</reference>
<sequence length="273" mass="30127">MSVPTIELNSGHTIPQLGFGVFKVDPVETERVVFDALEVGYRHLDTARIYGNEAGVGAAIAKSGIPRDELFITTKLWNDDQGTQSAHDAFDRSLEQLGLDRVDLYLIHWPSPKTNKFVESWLAMEEMAASGRTTSIGVSNFLPHHLQPVLDVATVVPAVNQIELHPYLQQRDAVEFGAANGIATEAWSPLGRGHLLEDATVAAIAEAHERSIAQVLLRWHLQNGYIVIPKSTHKERMAENFDVFGFELSETEMAGLTALERDGRIGSHPNEVD</sequence>
<dbReference type="RefSeq" id="WP_130981610.1">
    <property type="nucleotide sequence ID" value="NZ_SISG01000001.1"/>
</dbReference>
<organism evidence="8 9">
    <name type="scientific">Glaciihabitans arcticus</name>
    <dbReference type="NCBI Taxonomy" id="2668039"/>
    <lineage>
        <taxon>Bacteria</taxon>
        <taxon>Bacillati</taxon>
        <taxon>Actinomycetota</taxon>
        <taxon>Actinomycetes</taxon>
        <taxon>Micrococcales</taxon>
        <taxon>Microbacteriaceae</taxon>
        <taxon>Glaciihabitans</taxon>
    </lineage>
</organism>
<dbReference type="Pfam" id="PF00248">
    <property type="entry name" value="Aldo_ket_red"/>
    <property type="match status" value="1"/>
</dbReference>
<evidence type="ECO:0000256" key="2">
    <source>
        <dbReference type="ARBA" id="ARBA00022857"/>
    </source>
</evidence>
<dbReference type="PROSITE" id="PS00063">
    <property type="entry name" value="ALDOKETO_REDUCTASE_3"/>
    <property type="match status" value="1"/>
</dbReference>
<dbReference type="FunFam" id="3.20.20.100:FF:000015">
    <property type="entry name" value="Oxidoreductase, aldo/keto reductase family"/>
    <property type="match status" value="1"/>
</dbReference>
<dbReference type="InterPro" id="IPR036812">
    <property type="entry name" value="NAD(P)_OxRdtase_dom_sf"/>
</dbReference>
<feature type="domain" description="NADP-dependent oxidoreductase" evidence="7">
    <location>
        <begin position="23"/>
        <end position="259"/>
    </location>
</feature>
<dbReference type="EMBL" id="SISG01000001">
    <property type="protein sequence ID" value="TBN57499.1"/>
    <property type="molecule type" value="Genomic_DNA"/>
</dbReference>
<feature type="binding site" evidence="5">
    <location>
        <position position="108"/>
    </location>
    <ligand>
        <name>substrate</name>
    </ligand>
</feature>
<keyword evidence="2" id="KW-0521">NADP</keyword>
<evidence type="ECO:0000256" key="5">
    <source>
        <dbReference type="PIRSR" id="PIRSR000097-2"/>
    </source>
</evidence>
<dbReference type="PROSITE" id="PS00798">
    <property type="entry name" value="ALDOKETO_REDUCTASE_1"/>
    <property type="match status" value="1"/>
</dbReference>
<evidence type="ECO:0000256" key="6">
    <source>
        <dbReference type="PIRSR" id="PIRSR000097-3"/>
    </source>
</evidence>
<evidence type="ECO:0000256" key="3">
    <source>
        <dbReference type="ARBA" id="ARBA00023002"/>
    </source>
</evidence>
<dbReference type="GO" id="GO:0016616">
    <property type="term" value="F:oxidoreductase activity, acting on the CH-OH group of donors, NAD or NADP as acceptor"/>
    <property type="evidence" value="ECO:0007669"/>
    <property type="project" value="UniProtKB-ARBA"/>
</dbReference>
<evidence type="ECO:0000256" key="1">
    <source>
        <dbReference type="ARBA" id="ARBA00007905"/>
    </source>
</evidence>
<accession>A0A4V2JEZ5</accession>
<keyword evidence="9" id="KW-1185">Reference proteome</keyword>
<dbReference type="SUPFAM" id="SSF51430">
    <property type="entry name" value="NAD(P)-linked oxidoreductase"/>
    <property type="match status" value="1"/>
</dbReference>
<dbReference type="PANTHER" id="PTHR43827:SF3">
    <property type="entry name" value="NADP-DEPENDENT OXIDOREDUCTASE DOMAIN-CONTAINING PROTEIN"/>
    <property type="match status" value="1"/>
</dbReference>
<dbReference type="InterPro" id="IPR020471">
    <property type="entry name" value="AKR"/>
</dbReference>
<comment type="caution">
    <text evidence="8">The sequence shown here is derived from an EMBL/GenBank/DDBJ whole genome shotgun (WGS) entry which is preliminary data.</text>
</comment>
<gene>
    <name evidence="8" type="ORF">EYE40_08915</name>
</gene>
<evidence type="ECO:0000313" key="9">
    <source>
        <dbReference type="Proteomes" id="UP000294194"/>
    </source>
</evidence>
<evidence type="ECO:0000313" key="8">
    <source>
        <dbReference type="EMBL" id="TBN57499.1"/>
    </source>
</evidence>
<feature type="site" description="Lowers pKa of active site Tyr" evidence="6">
    <location>
        <position position="75"/>
    </location>
</feature>
<dbReference type="Gene3D" id="3.20.20.100">
    <property type="entry name" value="NADP-dependent oxidoreductase domain"/>
    <property type="match status" value="1"/>
</dbReference>
<dbReference type="Proteomes" id="UP000294194">
    <property type="component" value="Unassembled WGS sequence"/>
</dbReference>
<dbReference type="PRINTS" id="PR00069">
    <property type="entry name" value="ALDKETRDTASE"/>
</dbReference>
<name>A0A4V2JEZ5_9MICO</name>
<feature type="active site" description="Proton donor" evidence="4">
    <location>
        <position position="50"/>
    </location>
</feature>
<evidence type="ECO:0000256" key="4">
    <source>
        <dbReference type="PIRSR" id="PIRSR000097-1"/>
    </source>
</evidence>
<dbReference type="PIRSF" id="PIRSF000097">
    <property type="entry name" value="AKR"/>
    <property type="match status" value="1"/>
</dbReference>
<protein>
    <submittedName>
        <fullName evidence="8">Aldo/keto reductase</fullName>
    </submittedName>
</protein>
<proteinExistence type="inferred from homology"/>
<evidence type="ECO:0000259" key="7">
    <source>
        <dbReference type="Pfam" id="PF00248"/>
    </source>
</evidence>
<dbReference type="InterPro" id="IPR023210">
    <property type="entry name" value="NADP_OxRdtase_dom"/>
</dbReference>
<comment type="similarity">
    <text evidence="1">Belongs to the aldo/keto reductase family.</text>
</comment>